<dbReference type="CDD" id="cd11378">
    <property type="entry name" value="DUF296"/>
    <property type="match status" value="1"/>
</dbReference>
<dbReference type="PANTHER" id="PTHR34988">
    <property type="entry name" value="PROTEIN, PUTATIVE-RELATED"/>
    <property type="match status" value="1"/>
</dbReference>
<dbReference type="SUPFAM" id="SSF117856">
    <property type="entry name" value="AF0104/ALDC/Ptd012-like"/>
    <property type="match status" value="1"/>
</dbReference>
<feature type="domain" description="PPC" evidence="1">
    <location>
        <begin position="1"/>
        <end position="129"/>
    </location>
</feature>
<keyword evidence="2" id="KW-0614">Plasmid</keyword>
<organism evidence="2 3">
    <name type="scientific">Azohydromonas lata</name>
    <dbReference type="NCBI Taxonomy" id="45677"/>
    <lineage>
        <taxon>Bacteria</taxon>
        <taxon>Pseudomonadati</taxon>
        <taxon>Pseudomonadota</taxon>
        <taxon>Betaproteobacteria</taxon>
        <taxon>Burkholderiales</taxon>
        <taxon>Sphaerotilaceae</taxon>
        <taxon>Azohydromonas</taxon>
    </lineage>
</organism>
<evidence type="ECO:0000259" key="1">
    <source>
        <dbReference type="PROSITE" id="PS51742"/>
    </source>
</evidence>
<keyword evidence="2" id="KW-0238">DNA-binding</keyword>
<reference evidence="2 3" key="1">
    <citation type="submission" date="2023-11" db="EMBL/GenBank/DDBJ databases">
        <title>Draft genome of Azohydromonas lata strain H1 (DSM1123), a polyhydroxyalkanoate producer.</title>
        <authorList>
            <person name="Traversa D."/>
            <person name="D'Addabbo P."/>
            <person name="Pazzani C."/>
            <person name="Manzari C."/>
            <person name="Chiara M."/>
            <person name="Scrascia M."/>
        </authorList>
    </citation>
    <scope>NUCLEOTIDE SEQUENCE [LARGE SCALE GENOMIC DNA]</scope>
    <source>
        <strain evidence="2 3">H1</strain>
        <plasmid evidence="2">unnamed</plasmid>
    </source>
</reference>
<dbReference type="PROSITE" id="PS51742">
    <property type="entry name" value="PPC"/>
    <property type="match status" value="1"/>
</dbReference>
<dbReference type="Gene3D" id="3.30.1330.80">
    <property type="entry name" value="Hypothetical protein, similar to alpha- acetolactate decarboxylase, domain 2"/>
    <property type="match status" value="1"/>
</dbReference>
<evidence type="ECO:0000313" key="2">
    <source>
        <dbReference type="EMBL" id="MDZ5455342.1"/>
    </source>
</evidence>
<dbReference type="GO" id="GO:0003677">
    <property type="term" value="F:DNA binding"/>
    <property type="evidence" value="ECO:0007669"/>
    <property type="project" value="UniProtKB-KW"/>
</dbReference>
<dbReference type="InterPro" id="IPR005175">
    <property type="entry name" value="PPC_dom"/>
</dbReference>
<dbReference type="RefSeq" id="WP_322464035.1">
    <property type="nucleotide sequence ID" value="NZ_JAXOJX010000001.1"/>
</dbReference>
<accession>A0ABU5I8C5</accession>
<dbReference type="Pfam" id="PF03479">
    <property type="entry name" value="PCC"/>
    <property type="match status" value="1"/>
</dbReference>
<dbReference type="EMBL" id="JAXOJX010000001">
    <property type="protein sequence ID" value="MDZ5455342.1"/>
    <property type="molecule type" value="Genomic_DNA"/>
</dbReference>
<keyword evidence="3" id="KW-1185">Reference proteome</keyword>
<geneLocation type="plasmid" evidence="2">
    <name>unnamed</name>
</geneLocation>
<proteinExistence type="predicted"/>
<comment type="caution">
    <text evidence="2">The sequence shown here is derived from an EMBL/GenBank/DDBJ whole genome shotgun (WGS) entry which is preliminary data.</text>
</comment>
<name>A0ABU5I8C5_9BURK</name>
<protein>
    <submittedName>
        <fullName evidence="2">PPC domain-containing DNA-binding protein</fullName>
    </submittedName>
</protein>
<gene>
    <name evidence="2" type="ORF">SM757_02020</name>
</gene>
<dbReference type="PANTHER" id="PTHR34988:SF1">
    <property type="entry name" value="DNA-BINDING PROTEIN"/>
    <property type="match status" value="1"/>
</dbReference>
<sequence>MSFLPLHLQPGVDLRRALETPMAEQGCEATFIVSGIGSLDQARLRLAGAAEELELNGALEVLTLAGSVAMNGSHLHASLANAQGRVLGGHLYYGCRVRTTAEVLLALLPDWHFRRECDAATGYGELAPRRREGLPG</sequence>
<evidence type="ECO:0000313" key="3">
    <source>
        <dbReference type="Proteomes" id="UP001293718"/>
    </source>
</evidence>
<dbReference type="Proteomes" id="UP001293718">
    <property type="component" value="Unassembled WGS sequence"/>
</dbReference>